<dbReference type="Pfam" id="PF11707">
    <property type="entry name" value="Npa1"/>
    <property type="match status" value="1"/>
</dbReference>
<organism evidence="4 5">
    <name type="scientific">Ogataea polymorpha</name>
    <dbReference type="NCBI Taxonomy" id="460523"/>
    <lineage>
        <taxon>Eukaryota</taxon>
        <taxon>Fungi</taxon>
        <taxon>Dikarya</taxon>
        <taxon>Ascomycota</taxon>
        <taxon>Saccharomycotina</taxon>
        <taxon>Pichiomycetes</taxon>
        <taxon>Pichiales</taxon>
        <taxon>Pichiaceae</taxon>
        <taxon>Ogataea</taxon>
    </lineage>
</organism>
<evidence type="ECO:0000259" key="3">
    <source>
        <dbReference type="Pfam" id="PF26140"/>
    </source>
</evidence>
<reference evidence="4" key="1">
    <citation type="journal article" date="2021" name="Open Biol.">
        <title>Shared evolutionary footprints suggest mitochondrial oxidative damage underlies multiple complex I losses in fungi.</title>
        <authorList>
            <person name="Schikora-Tamarit M.A."/>
            <person name="Marcet-Houben M."/>
            <person name="Nosek J."/>
            <person name="Gabaldon T."/>
        </authorList>
    </citation>
    <scope>NUCLEOTIDE SEQUENCE</scope>
    <source>
        <strain evidence="4">NCAIM Y.01608</strain>
    </source>
</reference>
<evidence type="ECO:0000313" key="5">
    <source>
        <dbReference type="Proteomes" id="UP000788993"/>
    </source>
</evidence>
<name>A0A9P8TCH5_9ASCO</name>
<evidence type="ECO:0000259" key="1">
    <source>
        <dbReference type="Pfam" id="PF11707"/>
    </source>
</evidence>
<feature type="domain" description="URB1 central HEAT repeat" evidence="3">
    <location>
        <begin position="536"/>
        <end position="700"/>
    </location>
</feature>
<dbReference type="Pfam" id="PF16201">
    <property type="entry name" value="NopRA1"/>
    <property type="match status" value="1"/>
</dbReference>
<dbReference type="PANTHER" id="PTHR13500:SF0">
    <property type="entry name" value="NUCLEOLAR PRE-RIBOSOMAL-ASSOCIATED PROTEIN 1"/>
    <property type="match status" value="1"/>
</dbReference>
<dbReference type="InterPro" id="IPR059018">
    <property type="entry name" value="HEAT_URB1"/>
</dbReference>
<dbReference type="EMBL" id="JAEUBD010000526">
    <property type="protein sequence ID" value="KAH3674086.1"/>
    <property type="molecule type" value="Genomic_DNA"/>
</dbReference>
<evidence type="ECO:0008006" key="6">
    <source>
        <dbReference type="Google" id="ProtNLM"/>
    </source>
</evidence>
<comment type="caution">
    <text evidence="4">The sequence shown here is derived from an EMBL/GenBank/DDBJ whole genome shotgun (WGS) entry which is preliminary data.</text>
</comment>
<evidence type="ECO:0000313" key="4">
    <source>
        <dbReference type="EMBL" id="KAH3674086.1"/>
    </source>
</evidence>
<evidence type="ECO:0000259" key="2">
    <source>
        <dbReference type="Pfam" id="PF16201"/>
    </source>
</evidence>
<dbReference type="Pfam" id="PF26140">
    <property type="entry name" value="HEAT_URB1"/>
    <property type="match status" value="1"/>
</dbReference>
<proteinExistence type="predicted"/>
<protein>
    <recommendedName>
        <fullName evidence="6">Nucleolar pre-ribosomal-associated protein 1 C-terminal domain-containing protein</fullName>
    </recommendedName>
</protein>
<sequence>MSKKAKYVSNIDTGVLHQFSGYLDVLDKKEEPTPESLQSFSSFLASSQNLNALVQAFSYYSTVNDHSGLSQILQKLVRLIRLGISYQELHKPCSTLIQDILSTHNIKIFYRCLNNQKAGITNPALRLLSSSLEFRKGAYVDLFLDNFDLSLKVLPQLLVPIKSEMEDPSKCKTKSSIRSNFILFWVSLCTQANPLTRKDLLFNNRKIITNWIKYMATHDSYDTIRQTLTFLDKYIIEERSYKKMTKCKIFGDYIPKKLLELYGVEAVRDEVHEFLTKLATDHEVGLVFSDDRNMTDTTGASVTIGDHTFKIHNKLIFSLIASCKPWTDLKQLDLIVSVLSAVPELVPCYNYNLGQTIGVHDPKLSALYIAESLLLTKIIKLPVAEKVLESNSPASLVVEYICPNSLRRTSFSKALSTDIGLVRHIGSQLLVDVLQKLQKSYPFMNPDVRNEVLEILINQRLPDFSLIIGALNDCYKSEPYNKLLIVNLLKACEYYQAVLNQSVPMTLPKINIGQENEFKAIDLTILESYLKFNSDSQQSKWFNAGTAKNSLFTTILRLPYRLKEAHMRTKVVGVISNLIDSSLSFVDCRQENSILITQAYALVYALDQFSRYVKNEEDIDAICKTLDEAISRVMRTPYRYIDITRDFGKPMSPFYVAAIEQAKFATTDSVKVWVNLLTRYMFLIGEPLDSMKKVLLKYWSDDQLQFDNFESSLKEFCSLFYGDEEVSFIEMVVNYPVSKLKKAVSSKVAMSDIDAIGLLRRLQLLASDETMRLADIESIVVELFSKLANYLAQRTSSQYDAFDQVDLFKTKYWSPLYVNGIHSEKQYFVAGLLNEMLYSLFELDHSIRARLTDYENYVHNFKSPVMEEQQILASSLWVLDDSKLLGHLFDPTIIQSKVLELAALRDVEVDANDLTKVADFVTETSLHFYVKLVSRTNFEEFQIITLAQKAQQNELVYSALSAILRSNADIARVLLTNRGPAINSSVHGLNYLITLNEHAESESLRLELENIATEKLQDFLSTSTASNVPIYVKLLAGSASSDLFARLMEFPPFYNNAAYIFSPESAYYVSQSVDNVDLLKQWCSKAILYSTKMFAEKDTLPEKFLTFISSLKELLLKIDIWTVVPPSILNSHLEVLFSEQWIRSEDILHYASWLLMTTTSKTIQHSKHVQLFINNKFNVLNELPSKSNLSARFYSTIILYYLVQVGPVSNFDVAKRILQFYSGSLRADDLILKHILMEIEQHVGQSWLAFVADWEFLDADSYESSTTRFITSSAHGLIVNLSKKFINNSIARFSGSCNDFSLPAAKKPTWQDWEDFLGHNSVILEHAVISDIYERTIYDPEFIMLLIVNNDELFKTQQDYVAVDVRRLVETDILQFIVMNMSNCNEEVRHISRKILQSCYLTIDTELKQLTELKEDKAKTKGSADRAKTDVGTLHLFSFKDRLTFKVYLGNLLSTKEECSPVITIMLSHLIPVLNNPGHYLYEKAYRYILGGSKFRPFDIPLLKAVTQHFVADKHLGHSRFDENYYKQLSWVISTLTKSLSHQDDLKVINRSGILEYLMALTGSPFLSFKHQQEIVHLLHKIAELPNGADLLIRSYGVLSFTEIQRLRLSTDTVSSNFQLLDWQRFAVKAHVTADKRAYEWTSDDLNRSVKRVLT</sequence>
<dbReference type="GO" id="GO:0000466">
    <property type="term" value="P:maturation of 5.8S rRNA from tricistronic rRNA transcript (SSU-rRNA, 5.8S rRNA, LSU-rRNA)"/>
    <property type="evidence" value="ECO:0007669"/>
    <property type="project" value="TreeGrafter"/>
</dbReference>
<feature type="domain" description="URB1 C-terminal" evidence="2">
    <location>
        <begin position="1374"/>
        <end position="1600"/>
    </location>
</feature>
<feature type="domain" description="URB1 N-terminal" evidence="1">
    <location>
        <begin position="51"/>
        <end position="370"/>
    </location>
</feature>
<dbReference type="GO" id="GO:0005730">
    <property type="term" value="C:nucleolus"/>
    <property type="evidence" value="ECO:0007669"/>
    <property type="project" value="TreeGrafter"/>
</dbReference>
<dbReference type="GO" id="GO:0000463">
    <property type="term" value="P:maturation of LSU-rRNA from tricistronic rRNA transcript (SSU-rRNA, 5.8S rRNA, LSU-rRNA)"/>
    <property type="evidence" value="ECO:0007669"/>
    <property type="project" value="TreeGrafter"/>
</dbReference>
<dbReference type="InterPro" id="IPR032436">
    <property type="entry name" value="URB1_C"/>
</dbReference>
<dbReference type="InterPro" id="IPR021714">
    <property type="entry name" value="URB1_N"/>
</dbReference>
<dbReference type="Proteomes" id="UP000788993">
    <property type="component" value="Unassembled WGS sequence"/>
</dbReference>
<reference evidence="4" key="2">
    <citation type="submission" date="2021-01" db="EMBL/GenBank/DDBJ databases">
        <authorList>
            <person name="Schikora-Tamarit M.A."/>
        </authorList>
    </citation>
    <scope>NUCLEOTIDE SEQUENCE</scope>
    <source>
        <strain evidence="4">NCAIM Y.01608</strain>
    </source>
</reference>
<dbReference type="InterPro" id="IPR039844">
    <property type="entry name" value="URB1"/>
</dbReference>
<accession>A0A9P8TCH5</accession>
<dbReference type="PANTHER" id="PTHR13500">
    <property type="entry name" value="NUCLEOLAR PRERIBOSOMAL-ASSOCIATED PROTEIN 1"/>
    <property type="match status" value="1"/>
</dbReference>
<gene>
    <name evidence="4" type="ORF">OGATHE_002066</name>
</gene>
<keyword evidence="5" id="KW-1185">Reference proteome</keyword>